<sequence>MTTILSVNKKLEIKVVANLAHTIWKEHYTPIIGEDQVVFMLNKFQSENAISAQIKEGFNYFLIAHQEAYVGYFAFCLQKDALFLSKFYVLRSERGKGYGKAALKFIEAKAKNLGSKKIKLTVNKNNSNSITAYEKMGFINVESIVQDIGNGFVMDDYVLEKSIV</sequence>
<dbReference type="Proteomes" id="UP001356308">
    <property type="component" value="Unassembled WGS sequence"/>
</dbReference>
<evidence type="ECO:0000313" key="3">
    <source>
        <dbReference type="Proteomes" id="UP001356308"/>
    </source>
</evidence>
<reference evidence="2 3" key="1">
    <citation type="submission" date="2024-01" db="EMBL/GenBank/DDBJ databases">
        <title>Maribacter spp. originated from different algae showed divergent polysaccharides utilization ability.</title>
        <authorList>
            <person name="Wang H."/>
            <person name="Wu Y."/>
        </authorList>
    </citation>
    <scope>NUCLEOTIDE SEQUENCE [LARGE SCALE GENOMIC DNA]</scope>
    <source>
        <strain evidence="2 3">PR1</strain>
    </source>
</reference>
<dbReference type="Pfam" id="PF00583">
    <property type="entry name" value="Acetyltransf_1"/>
    <property type="match status" value="1"/>
</dbReference>
<feature type="domain" description="N-acetyltransferase" evidence="1">
    <location>
        <begin position="11"/>
        <end position="164"/>
    </location>
</feature>
<dbReference type="EMBL" id="JAZDDG010000005">
    <property type="protein sequence ID" value="MEE1976959.1"/>
    <property type="molecule type" value="Genomic_DNA"/>
</dbReference>
<dbReference type="Gene3D" id="3.40.630.30">
    <property type="match status" value="1"/>
</dbReference>
<dbReference type="CDD" id="cd04301">
    <property type="entry name" value="NAT_SF"/>
    <property type="match status" value="1"/>
</dbReference>
<accession>A0ABU7IVE3</accession>
<proteinExistence type="predicted"/>
<name>A0ABU7IVE3_9FLAO</name>
<dbReference type="PANTHER" id="PTHR43617">
    <property type="entry name" value="L-AMINO ACID N-ACETYLTRANSFERASE"/>
    <property type="match status" value="1"/>
</dbReference>
<dbReference type="SUPFAM" id="SSF55729">
    <property type="entry name" value="Acyl-CoA N-acyltransferases (Nat)"/>
    <property type="match status" value="1"/>
</dbReference>
<evidence type="ECO:0000259" key="1">
    <source>
        <dbReference type="PROSITE" id="PS51186"/>
    </source>
</evidence>
<keyword evidence="3" id="KW-1185">Reference proteome</keyword>
<dbReference type="InterPro" id="IPR016181">
    <property type="entry name" value="Acyl_CoA_acyltransferase"/>
</dbReference>
<gene>
    <name evidence="2" type="ORF">V1I91_12805</name>
</gene>
<dbReference type="InterPro" id="IPR000182">
    <property type="entry name" value="GNAT_dom"/>
</dbReference>
<dbReference type="RefSeq" id="WP_272651650.1">
    <property type="nucleotide sequence ID" value="NZ_JAZDDG010000005.1"/>
</dbReference>
<dbReference type="InterPro" id="IPR050276">
    <property type="entry name" value="MshD_Acetyltransferase"/>
</dbReference>
<evidence type="ECO:0000313" key="2">
    <source>
        <dbReference type="EMBL" id="MEE1976959.1"/>
    </source>
</evidence>
<comment type="caution">
    <text evidence="2">The sequence shown here is derived from an EMBL/GenBank/DDBJ whole genome shotgun (WGS) entry which is preliminary data.</text>
</comment>
<dbReference type="PROSITE" id="PS51186">
    <property type="entry name" value="GNAT"/>
    <property type="match status" value="1"/>
</dbReference>
<organism evidence="2 3">
    <name type="scientific">Maribacter cobaltidurans</name>
    <dbReference type="NCBI Taxonomy" id="1178778"/>
    <lineage>
        <taxon>Bacteria</taxon>
        <taxon>Pseudomonadati</taxon>
        <taxon>Bacteroidota</taxon>
        <taxon>Flavobacteriia</taxon>
        <taxon>Flavobacteriales</taxon>
        <taxon>Flavobacteriaceae</taxon>
        <taxon>Maribacter</taxon>
    </lineage>
</organism>
<protein>
    <submittedName>
        <fullName evidence="2">GNAT family N-acetyltransferase</fullName>
    </submittedName>
</protein>